<dbReference type="EMBL" id="JAVHJL010000005">
    <property type="protein sequence ID" value="KAK6503148.1"/>
    <property type="molecule type" value="Genomic_DNA"/>
</dbReference>
<evidence type="ECO:0000313" key="2">
    <source>
        <dbReference type="EMBL" id="KAK6503148.1"/>
    </source>
</evidence>
<keyword evidence="3" id="KW-1185">Reference proteome</keyword>
<feature type="compositionally biased region" description="Low complexity" evidence="1">
    <location>
        <begin position="16"/>
        <end position="28"/>
    </location>
</feature>
<dbReference type="Proteomes" id="UP001370758">
    <property type="component" value="Unassembled WGS sequence"/>
</dbReference>
<feature type="region of interest" description="Disordered" evidence="1">
    <location>
        <begin position="16"/>
        <end position="36"/>
    </location>
</feature>
<evidence type="ECO:0000256" key="1">
    <source>
        <dbReference type="SAM" id="MobiDB-lite"/>
    </source>
</evidence>
<dbReference type="AlphaFoldDB" id="A0AAV9W6D2"/>
<evidence type="ECO:0008006" key="4">
    <source>
        <dbReference type="Google" id="ProtNLM"/>
    </source>
</evidence>
<gene>
    <name evidence="2" type="ORF">TWF481_008181</name>
</gene>
<organism evidence="2 3">
    <name type="scientific">Arthrobotrys musiformis</name>
    <dbReference type="NCBI Taxonomy" id="47236"/>
    <lineage>
        <taxon>Eukaryota</taxon>
        <taxon>Fungi</taxon>
        <taxon>Dikarya</taxon>
        <taxon>Ascomycota</taxon>
        <taxon>Pezizomycotina</taxon>
        <taxon>Orbiliomycetes</taxon>
        <taxon>Orbiliales</taxon>
        <taxon>Orbiliaceae</taxon>
        <taxon>Arthrobotrys</taxon>
    </lineage>
</organism>
<accession>A0AAV9W6D2</accession>
<evidence type="ECO:0000313" key="3">
    <source>
        <dbReference type="Proteomes" id="UP001370758"/>
    </source>
</evidence>
<reference evidence="2 3" key="1">
    <citation type="submission" date="2023-08" db="EMBL/GenBank/DDBJ databases">
        <authorList>
            <person name="Palmer J.M."/>
        </authorList>
    </citation>
    <scope>NUCLEOTIDE SEQUENCE [LARGE SCALE GENOMIC DNA]</scope>
    <source>
        <strain evidence="2 3">TWF481</strain>
    </source>
</reference>
<name>A0AAV9W6D2_9PEZI</name>
<sequence>MTAFKFFTKLTPKSLNLKSKGKNKQSNSTVAPKEHVRRTLQLPPGRSIFDVFPNEIIIAIIEHMPVRDKDSFSRCSTLCYELSFPLRRSLVLMPESIEKFRDGGVCQHLRGLIQSIRFGDTWVRDIRQMPRANDIDETFRDIELDFDALVSKIRSFTAALEPFPNAQELYISYMAPHNCEFNIYTAILRGMIGLPICNSLQRLEFQITRERNIRKLTHYWCATDWVPPADPSYSDFYSKLSAENQEFLGKEQNNFTISKNMGEMVPKFPALTEARIVAHNLPMPMEEFGDSRFEKTGFYYLPLAFAPKLEKLRVETERCQVQGYEGKGWFDHRLLGDVLSRIKELRIVNSHLEKEDIRNIVGRFPCLRHLDFQTIERIPLFLMIEDYAPIGKLRDLEYVRLPWPCPRRSGSIPAEVMKKWVNGMLDGGLDRLQTVELPGSRYNASRYERTDIDLRFLVQRTEKSCMLDMSGATTKAAYADDKGRY</sequence>
<proteinExistence type="predicted"/>
<comment type="caution">
    <text evidence="2">The sequence shown here is derived from an EMBL/GenBank/DDBJ whole genome shotgun (WGS) entry which is preliminary data.</text>
</comment>
<protein>
    <recommendedName>
        <fullName evidence="4">F-box domain-containing protein</fullName>
    </recommendedName>
</protein>